<gene>
    <name evidence="4" type="ORF">IMG5_123170</name>
</gene>
<dbReference type="AlphaFoldDB" id="G0QVE6"/>
<dbReference type="RefSeq" id="XP_004032390.1">
    <property type="nucleotide sequence ID" value="XM_004032342.1"/>
</dbReference>
<feature type="coiled-coil region" evidence="2">
    <location>
        <begin position="470"/>
        <end position="539"/>
    </location>
</feature>
<dbReference type="InParanoid" id="G0QVE6"/>
<dbReference type="FunCoup" id="G0QVE6">
    <property type="interactions" value="92"/>
</dbReference>
<evidence type="ECO:0000256" key="1">
    <source>
        <dbReference type="ARBA" id="ARBA00023054"/>
    </source>
</evidence>
<dbReference type="PANTHER" id="PTHR32083:SF0">
    <property type="entry name" value="CILIA AND FLAGELLA-ASSOCIATED PROTEIN 58"/>
    <property type="match status" value="1"/>
</dbReference>
<dbReference type="GeneID" id="14906926"/>
<feature type="coiled-coil region" evidence="2">
    <location>
        <begin position="161"/>
        <end position="326"/>
    </location>
</feature>
<feature type="domain" description="Cilia- and flagella-associated protein 58 central coiled coil" evidence="3">
    <location>
        <begin position="368"/>
        <end position="576"/>
    </location>
</feature>
<dbReference type="Pfam" id="PF21771">
    <property type="entry name" value="CFAP58_CC"/>
    <property type="match status" value="1"/>
</dbReference>
<dbReference type="OMA" id="SETYELM"/>
<dbReference type="Proteomes" id="UP000008983">
    <property type="component" value="Unassembled WGS sequence"/>
</dbReference>
<evidence type="ECO:0000313" key="4">
    <source>
        <dbReference type="EMBL" id="EGR30803.1"/>
    </source>
</evidence>
<evidence type="ECO:0000256" key="2">
    <source>
        <dbReference type="SAM" id="Coils"/>
    </source>
</evidence>
<sequence>MQNQDQLIGIENQAFEVLEREFQEVLNDLAADQSLDRFRQEFEKFHRALKVSQENEKRLLAKCREYTQDIGNHTSNLQGALKMTQEDNTTITHLKQELEKTYKILELSKDREEKSKQKVENLYSEIQHLNQLIEKGSANATGQTANVHDMLIAQEELLKECTQLKNTITDVAEDINSLNDKIRMAENEKGQIQNEYNNIQQQKQELELLISKDDQQKKQIQQDLENIKKEYESQKKKQNDYISQKGIKEKTQIDNKISIKKQQIQNNDLVNKKLKAARKSKEELIERLDKVTNDILEYNSKIQELLENERLKDQQLEYENNRYEQLSNQKYKILSQIKESQDLKEISERTKEAFLQGINMLESDIQDQKKRAFEDRSLLEELRRNRDILQKEIDRADTNNKKQEEEVIQLTKTMKEKINEFSGMNKQMDKLNYQIGQLKKEKEKYGIQASSANAKYFHALEEIKLKDNLISEFQKKNIETQAKLKQQQNLYETVRQESNLYSKNLTETQEDLEEIKRKQKTVNQQISQLKEEIDSKQKNYYKNILIIKKKMKLVKIILLKVKNIKKKSTKKNRKQKLFNKIQLNQGI</sequence>
<dbReference type="eggNOG" id="ENOG502QPV7">
    <property type="taxonomic scope" value="Eukaryota"/>
</dbReference>
<organism evidence="4 5">
    <name type="scientific">Ichthyophthirius multifiliis</name>
    <name type="common">White spot disease agent</name>
    <name type="synonym">Ich</name>
    <dbReference type="NCBI Taxonomy" id="5932"/>
    <lineage>
        <taxon>Eukaryota</taxon>
        <taxon>Sar</taxon>
        <taxon>Alveolata</taxon>
        <taxon>Ciliophora</taxon>
        <taxon>Intramacronucleata</taxon>
        <taxon>Oligohymenophorea</taxon>
        <taxon>Hymenostomatida</taxon>
        <taxon>Ophryoglenina</taxon>
        <taxon>Ichthyophthirius</taxon>
    </lineage>
</organism>
<proteinExistence type="predicted"/>
<dbReference type="OrthoDB" id="264785at2759"/>
<keyword evidence="5" id="KW-1185">Reference proteome</keyword>
<feature type="coiled-coil region" evidence="2">
    <location>
        <begin position="95"/>
        <end position="132"/>
    </location>
</feature>
<evidence type="ECO:0000313" key="5">
    <source>
        <dbReference type="Proteomes" id="UP000008983"/>
    </source>
</evidence>
<dbReference type="EMBL" id="GL983941">
    <property type="protein sequence ID" value="EGR30803.1"/>
    <property type="molecule type" value="Genomic_DNA"/>
</dbReference>
<protein>
    <recommendedName>
        <fullName evidence="3">Cilia- and flagella-associated protein 58 central coiled coil domain-containing protein</fullName>
    </recommendedName>
</protein>
<dbReference type="InterPro" id="IPR049270">
    <property type="entry name" value="CFAP58_CC"/>
</dbReference>
<dbReference type="GO" id="GO:0005856">
    <property type="term" value="C:cytoskeleton"/>
    <property type="evidence" value="ECO:0007669"/>
    <property type="project" value="TreeGrafter"/>
</dbReference>
<evidence type="ECO:0000259" key="3">
    <source>
        <dbReference type="Pfam" id="PF21771"/>
    </source>
</evidence>
<keyword evidence="1 2" id="KW-0175">Coiled coil</keyword>
<reference evidence="4 5" key="1">
    <citation type="submission" date="2011-07" db="EMBL/GenBank/DDBJ databases">
        <authorList>
            <person name="Coyne R."/>
            <person name="Brami D."/>
            <person name="Johnson J."/>
            <person name="Hostetler J."/>
            <person name="Hannick L."/>
            <person name="Clark T."/>
            <person name="Cassidy-Hanley D."/>
            <person name="Inman J."/>
        </authorList>
    </citation>
    <scope>NUCLEOTIDE SEQUENCE [LARGE SCALE GENOMIC DNA]</scope>
    <source>
        <strain evidence="4 5">G5</strain>
    </source>
</reference>
<feature type="coiled-coil region" evidence="2">
    <location>
        <begin position="379"/>
        <end position="420"/>
    </location>
</feature>
<accession>G0QVE6</accession>
<dbReference type="PANTHER" id="PTHR32083">
    <property type="entry name" value="CILIA AND FLAGELLA-ASSOCIATED PROTEIN 58-RELATED"/>
    <property type="match status" value="1"/>
</dbReference>
<dbReference type="STRING" id="857967.G0QVE6"/>
<name>G0QVE6_ICHMU</name>